<dbReference type="PANTHER" id="PTHR33790">
    <property type="entry name" value="OS05G0344200 PROTEIN"/>
    <property type="match status" value="1"/>
</dbReference>
<dbReference type="OrthoDB" id="628205at2759"/>
<dbReference type="InterPro" id="IPR044741">
    <property type="entry name" value="NsLTP-like"/>
</dbReference>
<dbReference type="Proteomes" id="UP001153076">
    <property type="component" value="Unassembled WGS sequence"/>
</dbReference>
<dbReference type="AlphaFoldDB" id="A0A9Q1QC89"/>
<dbReference type="SUPFAM" id="SSF47699">
    <property type="entry name" value="Bifunctional inhibitor/lipid-transfer protein/seed storage 2S albumin"/>
    <property type="match status" value="1"/>
</dbReference>
<dbReference type="Gene3D" id="1.10.110.10">
    <property type="entry name" value="Plant lipid-transfer and hydrophobic proteins"/>
    <property type="match status" value="1"/>
</dbReference>
<dbReference type="InterPro" id="IPR036312">
    <property type="entry name" value="Bifun_inhib/LTP/seed_sf"/>
</dbReference>
<evidence type="ECO:0000256" key="1">
    <source>
        <dbReference type="SAM" id="SignalP"/>
    </source>
</evidence>
<dbReference type="InterPro" id="IPR016140">
    <property type="entry name" value="Bifunc_inhib/LTP/seed_store"/>
</dbReference>
<sequence length="275" mass="30613">MTMFRVAVFVVILGVIGGYYGNIRVGEGQCQGDLEGLIKNCAAYVQKPGEITNPSEGCCKVLKGTDVVCMCKHLTPEQQQLLSAAKLNKMALVSGRGSTLNPNAPPFIPAVYRQVEDFSSEWWNLVQNSAWFRDYWMSEHQETSFEGFNVSKDDDITNLLPDTFDVGYDDFAGVEAEFEEMIESYEAYDRSAFRTVMKPQIAFCSVLHDDLMLGKMSGTGQGLHAAASMANLDLSSSPMGRGPTLISMVEPARYNERSVQYMIPKHGPRRIHQPR</sequence>
<organism evidence="3 4">
    <name type="scientific">Carnegiea gigantea</name>
    <dbReference type="NCBI Taxonomy" id="171969"/>
    <lineage>
        <taxon>Eukaryota</taxon>
        <taxon>Viridiplantae</taxon>
        <taxon>Streptophyta</taxon>
        <taxon>Embryophyta</taxon>
        <taxon>Tracheophyta</taxon>
        <taxon>Spermatophyta</taxon>
        <taxon>Magnoliopsida</taxon>
        <taxon>eudicotyledons</taxon>
        <taxon>Gunneridae</taxon>
        <taxon>Pentapetalae</taxon>
        <taxon>Caryophyllales</taxon>
        <taxon>Cactineae</taxon>
        <taxon>Cactaceae</taxon>
        <taxon>Cactoideae</taxon>
        <taxon>Echinocereeae</taxon>
        <taxon>Carnegiea</taxon>
    </lineage>
</organism>
<gene>
    <name evidence="3" type="ORF">Cgig2_021739</name>
</gene>
<accession>A0A9Q1QC89</accession>
<keyword evidence="1" id="KW-0732">Signal</keyword>
<evidence type="ECO:0000313" key="4">
    <source>
        <dbReference type="Proteomes" id="UP001153076"/>
    </source>
</evidence>
<dbReference type="EMBL" id="JAKOGI010000403">
    <property type="protein sequence ID" value="KAJ8435585.1"/>
    <property type="molecule type" value="Genomic_DNA"/>
</dbReference>
<protein>
    <recommendedName>
        <fullName evidence="2">Bifunctional inhibitor/plant lipid transfer protein/seed storage helical domain-containing protein</fullName>
    </recommendedName>
</protein>
<keyword evidence="4" id="KW-1185">Reference proteome</keyword>
<feature type="domain" description="Bifunctional inhibitor/plant lipid transfer protein/seed storage helical" evidence="2">
    <location>
        <begin position="28"/>
        <end position="80"/>
    </location>
</feature>
<dbReference type="CDD" id="cd04660">
    <property type="entry name" value="nsLTP_like"/>
    <property type="match status" value="1"/>
</dbReference>
<dbReference type="InterPro" id="IPR009818">
    <property type="entry name" value="PAM2_motif"/>
</dbReference>
<dbReference type="InterPro" id="IPR040414">
    <property type="entry name" value="CID1/CID2"/>
</dbReference>
<comment type="caution">
    <text evidence="3">The sequence shown here is derived from an EMBL/GenBank/DDBJ whole genome shotgun (WGS) entry which is preliminary data.</text>
</comment>
<dbReference type="Pfam" id="PF07145">
    <property type="entry name" value="PAM2"/>
    <property type="match status" value="1"/>
</dbReference>
<feature type="signal peptide" evidence="1">
    <location>
        <begin position="1"/>
        <end position="18"/>
    </location>
</feature>
<evidence type="ECO:0000313" key="3">
    <source>
        <dbReference type="EMBL" id="KAJ8435585.1"/>
    </source>
</evidence>
<feature type="chain" id="PRO_5040308494" description="Bifunctional inhibitor/plant lipid transfer protein/seed storage helical domain-containing protein" evidence="1">
    <location>
        <begin position="19"/>
        <end position="275"/>
    </location>
</feature>
<dbReference type="Pfam" id="PF14368">
    <property type="entry name" value="LTP_2"/>
    <property type="match status" value="1"/>
</dbReference>
<name>A0A9Q1QC89_9CARY</name>
<evidence type="ECO:0000259" key="2">
    <source>
        <dbReference type="Pfam" id="PF14368"/>
    </source>
</evidence>
<reference evidence="3" key="1">
    <citation type="submission" date="2022-04" db="EMBL/GenBank/DDBJ databases">
        <title>Carnegiea gigantea Genome sequencing and assembly v2.</title>
        <authorList>
            <person name="Copetti D."/>
            <person name="Sanderson M.J."/>
            <person name="Burquez A."/>
            <person name="Wojciechowski M.F."/>
        </authorList>
    </citation>
    <scope>NUCLEOTIDE SEQUENCE</scope>
    <source>
        <strain evidence="3">SGP5-SGP5p</strain>
        <tissue evidence="3">Aerial part</tissue>
    </source>
</reference>
<proteinExistence type="predicted"/>
<dbReference type="PANTHER" id="PTHR33790:SF10">
    <property type="entry name" value="PROTEIN EARLY RESPONSIVE TO DEHYDRATION 15"/>
    <property type="match status" value="1"/>
</dbReference>